<dbReference type="RefSeq" id="WP_268041811.1">
    <property type="nucleotide sequence ID" value="NZ_CP104064.1"/>
</dbReference>
<protein>
    <submittedName>
        <fullName evidence="2">Uncharacterized protein</fullName>
    </submittedName>
</protein>
<evidence type="ECO:0000313" key="3">
    <source>
        <dbReference type="Proteomes" id="UP001164803"/>
    </source>
</evidence>
<proteinExistence type="predicted"/>
<keyword evidence="3" id="KW-1185">Reference proteome</keyword>
<dbReference type="EMBL" id="CP104064">
    <property type="protein sequence ID" value="WAH35018.1"/>
    <property type="molecule type" value="Genomic_DNA"/>
</dbReference>
<gene>
    <name evidence="2" type="ORF">NZD86_11830</name>
</gene>
<evidence type="ECO:0000313" key="2">
    <source>
        <dbReference type="EMBL" id="WAH35018.1"/>
    </source>
</evidence>
<reference evidence="2" key="1">
    <citation type="submission" date="2022-08" db="EMBL/GenBank/DDBJ databases">
        <title>Alicyclobacillus dauci DSM2870, complete genome.</title>
        <authorList>
            <person name="Wang Q."/>
            <person name="Cai R."/>
            <person name="Wang Z."/>
        </authorList>
    </citation>
    <scope>NUCLEOTIDE SEQUENCE</scope>
    <source>
        <strain evidence="2">DSM 28700</strain>
    </source>
</reference>
<feature type="coiled-coil region" evidence="1">
    <location>
        <begin position="24"/>
        <end position="51"/>
    </location>
</feature>
<name>A0ABY6YWV1_9BACL</name>
<dbReference type="Proteomes" id="UP001164803">
    <property type="component" value="Chromosome"/>
</dbReference>
<organism evidence="2 3">
    <name type="scientific">Alicyclobacillus dauci</name>
    <dbReference type="NCBI Taxonomy" id="1475485"/>
    <lineage>
        <taxon>Bacteria</taxon>
        <taxon>Bacillati</taxon>
        <taxon>Bacillota</taxon>
        <taxon>Bacilli</taxon>
        <taxon>Bacillales</taxon>
        <taxon>Alicyclobacillaceae</taxon>
        <taxon>Alicyclobacillus</taxon>
    </lineage>
</organism>
<evidence type="ECO:0000256" key="1">
    <source>
        <dbReference type="SAM" id="Coils"/>
    </source>
</evidence>
<accession>A0ABY6YWV1</accession>
<sequence length="51" mass="6014">MTPPPEVTQWLKANNMRAISTLKYLELMKENSSLQKRIERVQKHYEAVLAK</sequence>
<keyword evidence="1" id="KW-0175">Coiled coil</keyword>